<dbReference type="EMBL" id="LACI01001588">
    <property type="protein sequence ID" value="KJU84160.1"/>
    <property type="molecule type" value="Genomic_DNA"/>
</dbReference>
<feature type="region of interest" description="Disordered" evidence="1">
    <location>
        <begin position="26"/>
        <end position="48"/>
    </location>
</feature>
<name>A0A0F3GQE8_9BACT</name>
<reference evidence="2 3" key="1">
    <citation type="submission" date="2015-02" db="EMBL/GenBank/DDBJ databases">
        <title>Single-cell genomics of uncultivated deep-branching MTB reveals a conserved set of magnetosome genes.</title>
        <authorList>
            <person name="Kolinko S."/>
            <person name="Richter M."/>
            <person name="Glockner F.O."/>
            <person name="Brachmann A."/>
            <person name="Schuler D."/>
        </authorList>
    </citation>
    <scope>NUCLEOTIDE SEQUENCE [LARGE SCALE GENOMIC DNA]</scope>
    <source>
        <strain evidence="2">TM-1</strain>
    </source>
</reference>
<dbReference type="Gene3D" id="2.40.420.20">
    <property type="match status" value="1"/>
</dbReference>
<evidence type="ECO:0000313" key="3">
    <source>
        <dbReference type="Proteomes" id="UP000033423"/>
    </source>
</evidence>
<accession>A0A0F3GQE8</accession>
<gene>
    <name evidence="2" type="ORF">MBAV_003641</name>
</gene>
<keyword evidence="3" id="KW-1185">Reference proteome</keyword>
<protein>
    <submittedName>
        <fullName evidence="2">Efflux transporter, RND family, MFP subunit</fullName>
    </submittedName>
</protein>
<comment type="caution">
    <text evidence="2">The sequence shown here is derived from an EMBL/GenBank/DDBJ whole genome shotgun (WGS) entry which is preliminary data.</text>
</comment>
<organism evidence="2 3">
    <name type="scientific">Candidatus Magnetobacterium bavaricum</name>
    <dbReference type="NCBI Taxonomy" id="29290"/>
    <lineage>
        <taxon>Bacteria</taxon>
        <taxon>Pseudomonadati</taxon>
        <taxon>Nitrospirota</taxon>
        <taxon>Thermodesulfovibrionia</taxon>
        <taxon>Thermodesulfovibrionales</taxon>
        <taxon>Candidatus Magnetobacteriaceae</taxon>
        <taxon>Candidatus Magnetobacterium</taxon>
    </lineage>
</organism>
<dbReference type="PATRIC" id="fig|29290.4.peg.4840"/>
<proteinExistence type="predicted"/>
<dbReference type="Proteomes" id="UP000033423">
    <property type="component" value="Unassembled WGS sequence"/>
</dbReference>
<evidence type="ECO:0000256" key="1">
    <source>
        <dbReference type="SAM" id="MobiDB-lite"/>
    </source>
</evidence>
<sequence length="103" mass="11196">MTANVSIIISKKRDILKIPNAALRFKPVDKRKPPGDQKPAQKKGSGVWINEGNKPKLIAITTGISDGAYTELLKGDLAEGQELIVESLEKHKTSPMSGGPRMF</sequence>
<evidence type="ECO:0000313" key="2">
    <source>
        <dbReference type="EMBL" id="KJU84160.1"/>
    </source>
</evidence>
<dbReference type="AlphaFoldDB" id="A0A0F3GQE8"/>
<feature type="compositionally biased region" description="Basic and acidic residues" evidence="1">
    <location>
        <begin position="26"/>
        <end position="35"/>
    </location>
</feature>